<name>A0A2U8E344_9BACT</name>
<evidence type="ECO:0000256" key="1">
    <source>
        <dbReference type="SAM" id="SignalP"/>
    </source>
</evidence>
<evidence type="ECO:0000313" key="2">
    <source>
        <dbReference type="EMBL" id="AWI09241.1"/>
    </source>
</evidence>
<sequence length="721" mass="73411">MKNLTQTILKHIFVIAFVALTLSPCAMAQQQPPVSSGTHAFGEDITFDPPTRQTMDATATPTWLIADGVTVTIANVSTASSGGVISIGGGVGNNTVFTIAPTGSTGRVIFRGNITSGEGSVFYQNRASVNITNASFIGNGSTKAAVHGGGVFRIGSTAIETRLTNVVFDKNFAYSLGGAIRTLHGLTITSGTFTGNHASGTTATTGFGGAIAATAGGLNLNNNGIQQSIITESYFADNWASRYGGAIGVDGNNPHHSITYWDHIGFDDNFAALGGGAIYDIANTNNLISGARHINGQRFVFTGTTGATEYVSSGNIARGEAMTADEITAARSGSFAFSAAASAKAGGFYFSNAVGTLLRFDIAENVTVEIGKAGNPSAWDSIANSDTSGTSARLELTGTVATGGGTLILHADNSYFQGSVNVDKGTLLLGNRNAKLGGVVTVADGAGFGGAGELITHKQNDTVFAGRTKLVIGDNASLQIGTDTALDAETLAVAGDLSVGTGITFTHDLFTSGSASLLSVNNLSMAGTGTVNLSLLATGSFAIMEWSGVGLGAGDLGKLTLTVDGVTNNPRSTAALSLSGNQLVVTNTVNNLVMRWTGAEGGSWMRRPRGAQQNWADAGGSEESRFFNADSVVFDGVADAANASNRDITIEAGGVVVSDMEVSGAADYVFRGEGGIEADANAVGSAAFTPSGKLKKSGEGELVFANTAANTFKGASKFRAA</sequence>
<proteinExistence type="predicted"/>
<keyword evidence="1" id="KW-0732">Signal</keyword>
<evidence type="ECO:0008006" key="4">
    <source>
        <dbReference type="Google" id="ProtNLM"/>
    </source>
</evidence>
<dbReference type="Proteomes" id="UP000244896">
    <property type="component" value="Chromosome"/>
</dbReference>
<dbReference type="EMBL" id="CP023004">
    <property type="protein sequence ID" value="AWI09241.1"/>
    <property type="molecule type" value="Genomic_DNA"/>
</dbReference>
<protein>
    <recommendedName>
        <fullName evidence="4">Right handed beta helix domain-containing protein</fullName>
    </recommendedName>
</protein>
<reference evidence="2 3" key="1">
    <citation type="journal article" date="2018" name="Syst. Appl. Microbiol.">
        <title>Ereboglobus luteus gen. nov. sp. nov. from cockroach guts, and new insights into the oxygen relationship of the genera Opitutus and Didymococcus (Verrucomicrobia: Opitutaceae).</title>
        <authorList>
            <person name="Tegtmeier D."/>
            <person name="Belitz A."/>
            <person name="Radek R."/>
            <person name="Heimerl T."/>
            <person name="Brune A."/>
        </authorList>
    </citation>
    <scope>NUCLEOTIDE SEQUENCE [LARGE SCALE GENOMIC DNA]</scope>
    <source>
        <strain evidence="2 3">Ho45</strain>
    </source>
</reference>
<feature type="chain" id="PRO_5016019959" description="Right handed beta helix domain-containing protein" evidence="1">
    <location>
        <begin position="29"/>
        <end position="721"/>
    </location>
</feature>
<dbReference type="KEGG" id="elut:CKA38_08310"/>
<dbReference type="AlphaFoldDB" id="A0A2U8E344"/>
<feature type="signal peptide" evidence="1">
    <location>
        <begin position="1"/>
        <end position="28"/>
    </location>
</feature>
<organism evidence="2 3">
    <name type="scientific">Ereboglobus luteus</name>
    <dbReference type="NCBI Taxonomy" id="1796921"/>
    <lineage>
        <taxon>Bacteria</taxon>
        <taxon>Pseudomonadati</taxon>
        <taxon>Verrucomicrobiota</taxon>
        <taxon>Opitutia</taxon>
        <taxon>Opitutales</taxon>
        <taxon>Opitutaceae</taxon>
        <taxon>Ereboglobus</taxon>
    </lineage>
</organism>
<evidence type="ECO:0000313" key="3">
    <source>
        <dbReference type="Proteomes" id="UP000244896"/>
    </source>
</evidence>
<accession>A0A2U8E344</accession>
<gene>
    <name evidence="2" type="ORF">CKA38_08310</name>
</gene>
<keyword evidence="3" id="KW-1185">Reference proteome</keyword>